<comment type="subcellular location">
    <subcellularLocation>
        <location evidence="1">Cytoplasm</location>
        <location evidence="1">Cytosol</location>
    </subcellularLocation>
</comment>
<evidence type="ECO:0000256" key="9">
    <source>
        <dbReference type="RuleBase" id="RU003814"/>
    </source>
</evidence>
<gene>
    <name evidence="11" type="ORF">CAUJ_LOCUS13804</name>
</gene>
<proteinExistence type="inferred from homology"/>
<keyword evidence="3" id="KW-0963">Cytoplasm</keyword>
<name>A0A8S1HRP9_9PELO</name>
<evidence type="ECO:0000313" key="12">
    <source>
        <dbReference type="Proteomes" id="UP000835052"/>
    </source>
</evidence>
<evidence type="ECO:0000256" key="10">
    <source>
        <dbReference type="SAM" id="MobiDB-lite"/>
    </source>
</evidence>
<feature type="compositionally biased region" description="Low complexity" evidence="10">
    <location>
        <begin position="98"/>
        <end position="114"/>
    </location>
</feature>
<feature type="region of interest" description="Disordered" evidence="10">
    <location>
        <begin position="46"/>
        <end position="179"/>
    </location>
</feature>
<dbReference type="InterPro" id="IPR037171">
    <property type="entry name" value="NagB/RpiA_transferase-like"/>
</dbReference>
<keyword evidence="12" id="KW-1185">Reference proteome</keyword>
<dbReference type="PANTHER" id="PTHR10233">
    <property type="entry name" value="TRANSLATION INITIATION FACTOR EIF-2B"/>
    <property type="match status" value="1"/>
</dbReference>
<evidence type="ECO:0000256" key="7">
    <source>
        <dbReference type="ARBA" id="ARBA00044356"/>
    </source>
</evidence>
<keyword evidence="5" id="KW-0648">Protein biosynthesis</keyword>
<feature type="region of interest" description="Disordered" evidence="10">
    <location>
        <begin position="1"/>
        <end position="28"/>
    </location>
</feature>
<dbReference type="PANTHER" id="PTHR10233:SF14">
    <property type="entry name" value="TRANSLATION INITIATION FACTOR EIF-2B SUBUNIT DELTA"/>
    <property type="match status" value="1"/>
</dbReference>
<dbReference type="Gene3D" id="3.40.50.10470">
    <property type="entry name" value="Translation initiation factor eif-2b, domain 2"/>
    <property type="match status" value="1"/>
</dbReference>
<comment type="similarity">
    <text evidence="2 9">Belongs to the eIF-2B alpha/beta/delta subunits family.</text>
</comment>
<dbReference type="InterPro" id="IPR042529">
    <property type="entry name" value="IF_2B-like_C"/>
</dbReference>
<feature type="compositionally biased region" description="Basic and acidic residues" evidence="10">
    <location>
        <begin position="60"/>
        <end position="97"/>
    </location>
</feature>
<evidence type="ECO:0000256" key="2">
    <source>
        <dbReference type="ARBA" id="ARBA00007251"/>
    </source>
</evidence>
<sequence>MTKKRHSEPQKTTTTRKQSQEDPVGGLKLTLEKLSDEVKNLGLVLGISTETQKPDQSNAKSKEESTSGKNDFARPEMSQEDKQEQRKAKAAEKKARAEAAAAKKAQNAPQVAAPKNKKENPEAAKSDNQKDETPPKEVIKTEKAENPPTENMEEEPKEKAVRSVLKHGGSGQNNGKGVHFDLNVLTKTESEESLATTLPEPPVLPMEDASSIAHIHPAFLTISARCERELVDDLEQLCKEFIGAFREYLQEWAAARLREGSDPKTVGHDLDLAIRPQLAHLTQFGRWPLPYALGNIVRQLKKEILKMDGSRTSFFNGEKDPTMAQIQVLDEWLEDTSRTNFNLAYDAIALHLNPKIKNVHSVMTYDWCPVVNHVLLASLNSYPKLGVCIVDSELNGRGIRHVNSLIENGYRCQYTDLKSVGYAISKSSMVVLGCSAVLSNGCVAATKGALQIALAAKAFNVPLLVASQTFKFVDKVQSYARTALLSRDAVELIPSMLVTAIVTDIRILPPSAAPAVLKAKALDLE</sequence>
<evidence type="ECO:0000256" key="3">
    <source>
        <dbReference type="ARBA" id="ARBA00022490"/>
    </source>
</evidence>
<dbReference type="GO" id="GO:0003743">
    <property type="term" value="F:translation initiation factor activity"/>
    <property type="evidence" value="ECO:0007669"/>
    <property type="project" value="UniProtKB-KW"/>
</dbReference>
<accession>A0A8S1HRP9</accession>
<dbReference type="SUPFAM" id="SSF100950">
    <property type="entry name" value="NagB/RpiA/CoA transferase-like"/>
    <property type="match status" value="1"/>
</dbReference>
<reference evidence="11" key="1">
    <citation type="submission" date="2020-10" db="EMBL/GenBank/DDBJ databases">
        <authorList>
            <person name="Kikuchi T."/>
        </authorList>
    </citation>
    <scope>NUCLEOTIDE SEQUENCE</scope>
    <source>
        <strain evidence="11">NKZ352</strain>
    </source>
</reference>
<evidence type="ECO:0000256" key="6">
    <source>
        <dbReference type="ARBA" id="ARBA00044147"/>
    </source>
</evidence>
<feature type="compositionally biased region" description="Basic and acidic residues" evidence="10">
    <location>
        <begin position="116"/>
        <end position="145"/>
    </location>
</feature>
<dbReference type="GO" id="GO:0005829">
    <property type="term" value="C:cytosol"/>
    <property type="evidence" value="ECO:0007669"/>
    <property type="project" value="UniProtKB-SubCell"/>
</dbReference>
<keyword evidence="4" id="KW-0396">Initiation factor</keyword>
<protein>
    <recommendedName>
        <fullName evidence="6">Translation initiation factor eIF2B subunit delta</fullName>
    </recommendedName>
    <alternativeName>
        <fullName evidence="7">eIF2B GDP-GTP exchange factor subunit delta</fullName>
    </alternativeName>
</protein>
<dbReference type="InterPro" id="IPR000649">
    <property type="entry name" value="IF-2B-related"/>
</dbReference>
<evidence type="ECO:0000256" key="1">
    <source>
        <dbReference type="ARBA" id="ARBA00004514"/>
    </source>
</evidence>
<dbReference type="AlphaFoldDB" id="A0A8S1HRP9"/>
<dbReference type="Pfam" id="PF01008">
    <property type="entry name" value="IF-2B"/>
    <property type="match status" value="1"/>
</dbReference>
<evidence type="ECO:0000313" key="11">
    <source>
        <dbReference type="EMBL" id="CAD6197897.1"/>
    </source>
</evidence>
<evidence type="ECO:0000256" key="5">
    <source>
        <dbReference type="ARBA" id="ARBA00022917"/>
    </source>
</evidence>
<dbReference type="OrthoDB" id="10254737at2759"/>
<feature type="compositionally biased region" description="Polar residues" evidence="10">
    <location>
        <begin position="48"/>
        <end position="59"/>
    </location>
</feature>
<evidence type="ECO:0000256" key="4">
    <source>
        <dbReference type="ARBA" id="ARBA00022540"/>
    </source>
</evidence>
<evidence type="ECO:0000256" key="8">
    <source>
        <dbReference type="ARBA" id="ARBA00046432"/>
    </source>
</evidence>
<dbReference type="Proteomes" id="UP000835052">
    <property type="component" value="Unassembled WGS sequence"/>
</dbReference>
<organism evidence="11 12">
    <name type="scientific">Caenorhabditis auriculariae</name>
    <dbReference type="NCBI Taxonomy" id="2777116"/>
    <lineage>
        <taxon>Eukaryota</taxon>
        <taxon>Metazoa</taxon>
        <taxon>Ecdysozoa</taxon>
        <taxon>Nematoda</taxon>
        <taxon>Chromadorea</taxon>
        <taxon>Rhabditida</taxon>
        <taxon>Rhabditina</taxon>
        <taxon>Rhabditomorpha</taxon>
        <taxon>Rhabditoidea</taxon>
        <taxon>Rhabditidae</taxon>
        <taxon>Peloderinae</taxon>
        <taxon>Caenorhabditis</taxon>
    </lineage>
</organism>
<comment type="caution">
    <text evidence="11">The sequence shown here is derived from an EMBL/GenBank/DDBJ whole genome shotgun (WGS) entry which is preliminary data.</text>
</comment>
<dbReference type="EMBL" id="CAJGYM010000108">
    <property type="protein sequence ID" value="CAD6197897.1"/>
    <property type="molecule type" value="Genomic_DNA"/>
</dbReference>
<comment type="subunit">
    <text evidence="8">Component of the translation initiation factor 2B (eIF2B) complex which is a heterodecamer of two sets of five different subunits: alpha, beta, gamma, delta and epsilon. Subunits alpha, beta and delta comprise a regulatory subcomplex and subunits epsilon and gamma comprise a catalytic subcomplex. Within the complex, the hexameric regulatory complex resides at the center, with the two heterodimeric catalytic subcomplexes bound on opposite sides.</text>
</comment>